<keyword evidence="1" id="KW-0812">Transmembrane</keyword>
<accession>A0A1T5C6A6</accession>
<organism evidence="2 3">
    <name type="scientific">Dyadobacter psychrophilus</name>
    <dbReference type="NCBI Taxonomy" id="651661"/>
    <lineage>
        <taxon>Bacteria</taxon>
        <taxon>Pseudomonadati</taxon>
        <taxon>Bacteroidota</taxon>
        <taxon>Cytophagia</taxon>
        <taxon>Cytophagales</taxon>
        <taxon>Spirosomataceae</taxon>
        <taxon>Dyadobacter</taxon>
    </lineage>
</organism>
<feature type="transmembrane region" description="Helical" evidence="1">
    <location>
        <begin position="169"/>
        <end position="187"/>
    </location>
</feature>
<name>A0A1T5C6A6_9BACT</name>
<dbReference type="EMBL" id="FUZA01000001">
    <property type="protein sequence ID" value="SKB54670.1"/>
    <property type="molecule type" value="Genomic_DNA"/>
</dbReference>
<protein>
    <submittedName>
        <fullName evidence="2">Uncharacterized protein</fullName>
    </submittedName>
</protein>
<dbReference type="OrthoDB" id="963860at2"/>
<gene>
    <name evidence="2" type="ORF">SAMN05660293_00912</name>
</gene>
<evidence type="ECO:0000256" key="1">
    <source>
        <dbReference type="SAM" id="Phobius"/>
    </source>
</evidence>
<feature type="transmembrane region" description="Helical" evidence="1">
    <location>
        <begin position="130"/>
        <end position="149"/>
    </location>
</feature>
<dbReference type="AlphaFoldDB" id="A0A1T5C6A6"/>
<keyword evidence="1" id="KW-1133">Transmembrane helix</keyword>
<reference evidence="3" key="1">
    <citation type="submission" date="2017-02" db="EMBL/GenBank/DDBJ databases">
        <authorList>
            <person name="Varghese N."/>
            <person name="Submissions S."/>
        </authorList>
    </citation>
    <scope>NUCLEOTIDE SEQUENCE [LARGE SCALE GENOMIC DNA]</scope>
    <source>
        <strain evidence="3">DSM 22270</strain>
    </source>
</reference>
<keyword evidence="1" id="KW-0472">Membrane</keyword>
<evidence type="ECO:0000313" key="2">
    <source>
        <dbReference type="EMBL" id="SKB54670.1"/>
    </source>
</evidence>
<sequence length="204" mass="22912">MRQLFVIVILLVTGSPQAWSQDHYDAKKALSSEELFLKQGNTSRVIATPGQKYLVLDASPMIGGFHRYRFFPGDNIKFRMHNETIRFNETIASVSDSSFSIAIINEAVGRMDYQEILLKDIRLMKVSRRIPFISQLAPLLPLAGLIYVGADFFNKGIDDKRFTTDASSLVVGGAFIAAGFVCYKLTFSSLKINSRNKLKVLETY</sequence>
<dbReference type="RefSeq" id="WP_082213435.1">
    <property type="nucleotide sequence ID" value="NZ_FUZA01000001.1"/>
</dbReference>
<proteinExistence type="predicted"/>
<dbReference type="Proteomes" id="UP000190897">
    <property type="component" value="Unassembled WGS sequence"/>
</dbReference>
<evidence type="ECO:0000313" key="3">
    <source>
        <dbReference type="Proteomes" id="UP000190897"/>
    </source>
</evidence>
<dbReference type="STRING" id="651661.SAMN05660293_00912"/>
<keyword evidence="3" id="KW-1185">Reference proteome</keyword>